<organism evidence="1 2">
    <name type="scientific">Micavibrio aeruginosavorus</name>
    <dbReference type="NCBI Taxonomy" id="349221"/>
    <lineage>
        <taxon>Bacteria</taxon>
        <taxon>Pseudomonadati</taxon>
        <taxon>Bdellovibrionota</taxon>
        <taxon>Bdellovibrionia</taxon>
        <taxon>Bdellovibrionales</taxon>
        <taxon>Pseudobdellovibrionaceae</taxon>
        <taxon>Micavibrio</taxon>
    </lineage>
</organism>
<name>A0A2W5A3P5_9BACT</name>
<dbReference type="Gene3D" id="3.40.50.2000">
    <property type="entry name" value="Glycogen Phosphorylase B"/>
    <property type="match status" value="1"/>
</dbReference>
<protein>
    <submittedName>
        <fullName evidence="1">Glycosyltransferase family 1 protein</fullName>
    </submittedName>
</protein>
<gene>
    <name evidence="1" type="ORF">DI626_04905</name>
</gene>
<dbReference type="EMBL" id="QFNK01000076">
    <property type="protein sequence ID" value="PZO87049.1"/>
    <property type="molecule type" value="Genomic_DNA"/>
</dbReference>
<reference evidence="1 2" key="1">
    <citation type="submission" date="2017-08" db="EMBL/GenBank/DDBJ databases">
        <title>Infants hospitalized years apart are colonized by the same room-sourced microbial strains.</title>
        <authorList>
            <person name="Brooks B."/>
            <person name="Olm M.R."/>
            <person name="Firek B.A."/>
            <person name="Baker R."/>
            <person name="Thomas B.C."/>
            <person name="Morowitz M.J."/>
            <person name="Banfield J.F."/>
        </authorList>
    </citation>
    <scope>NUCLEOTIDE SEQUENCE [LARGE SCALE GENOMIC DNA]</scope>
    <source>
        <strain evidence="1">S2_018_000_R2_104</strain>
    </source>
</reference>
<feature type="non-terminal residue" evidence="1">
    <location>
        <position position="48"/>
    </location>
</feature>
<dbReference type="Proteomes" id="UP000249557">
    <property type="component" value="Unassembled WGS sequence"/>
</dbReference>
<evidence type="ECO:0000313" key="1">
    <source>
        <dbReference type="EMBL" id="PZO87049.1"/>
    </source>
</evidence>
<evidence type="ECO:0000313" key="2">
    <source>
        <dbReference type="Proteomes" id="UP000249557"/>
    </source>
</evidence>
<dbReference type="GO" id="GO:0016740">
    <property type="term" value="F:transferase activity"/>
    <property type="evidence" value="ECO:0007669"/>
    <property type="project" value="UniProtKB-KW"/>
</dbReference>
<dbReference type="AlphaFoldDB" id="A0A2W5A3P5"/>
<proteinExistence type="predicted"/>
<accession>A0A2W5A3P5</accession>
<dbReference type="SUPFAM" id="SSF53756">
    <property type="entry name" value="UDP-Glycosyltransferase/glycogen phosphorylase"/>
    <property type="match status" value="1"/>
</dbReference>
<keyword evidence="1" id="KW-0808">Transferase</keyword>
<comment type="caution">
    <text evidence="1">The sequence shown here is derived from an EMBL/GenBank/DDBJ whole genome shotgun (WGS) entry which is preliminary data.</text>
</comment>
<sequence length="48" mass="5527">MKVLIVTDAWHPQINGVVRTYEYLRTELEEMGHVVKIIGPSDFPLSFP</sequence>